<dbReference type="SUPFAM" id="SSF160975">
    <property type="entry name" value="AF1531-like"/>
    <property type="match status" value="1"/>
</dbReference>
<dbReference type="InterPro" id="IPR012340">
    <property type="entry name" value="NA-bd_OB-fold"/>
</dbReference>
<dbReference type="GO" id="GO:0003677">
    <property type="term" value="F:DNA binding"/>
    <property type="evidence" value="ECO:0007669"/>
    <property type="project" value="UniProtKB-KW"/>
</dbReference>
<dbReference type="Proteomes" id="UP000178199">
    <property type="component" value="Unassembled WGS sequence"/>
</dbReference>
<dbReference type="InterPro" id="IPR007003">
    <property type="entry name" value="DUF655"/>
</dbReference>
<keyword evidence="1" id="KW-0238">DNA-binding</keyword>
<proteinExistence type="predicted"/>
<dbReference type="PANTHER" id="PTHR40734">
    <property type="entry name" value="TRNA-SPECIFIC ADENOSINE DEAMINASE-RELATED"/>
    <property type="match status" value="1"/>
</dbReference>
<protein>
    <submittedName>
        <fullName evidence="1">DNA-binding protein</fullName>
    </submittedName>
</protein>
<sequence length="187" mass="21746">MLRNVIKEENAIILDFLQHGHAFDSRPGHLKTPIAQAIGKKHFVLLELVPKKGVFLQPLDEVYIGEGKRDQIHHIYGKVAYDKLTETAKAEAAEVIKEMVKKDEKKFVDFFNKAGPISTRMHQIELIPGVGKKHMWDILEKRQEKEFDSFEDIKKRVKLMSDPEKAIVKRIISELKGEDRYKIFIER</sequence>
<dbReference type="PANTHER" id="PTHR40734:SF1">
    <property type="entry name" value="DNA-BINDING PROTEIN"/>
    <property type="match status" value="1"/>
</dbReference>
<dbReference type="Pfam" id="PF04919">
    <property type="entry name" value="DUF655"/>
    <property type="match status" value="1"/>
</dbReference>
<name>A0A1G2Q522_9BACT</name>
<evidence type="ECO:0000313" key="1">
    <source>
        <dbReference type="EMBL" id="OHA54981.1"/>
    </source>
</evidence>
<gene>
    <name evidence="1" type="ORF">A2429_01340</name>
</gene>
<dbReference type="AlphaFoldDB" id="A0A1G2Q522"/>
<dbReference type="Gene3D" id="1.10.150.280">
    <property type="entry name" value="AF1531-like domain"/>
    <property type="match status" value="1"/>
</dbReference>
<evidence type="ECO:0000313" key="2">
    <source>
        <dbReference type="Proteomes" id="UP000178199"/>
    </source>
</evidence>
<organism evidence="1 2">
    <name type="scientific">Candidatus Veblenbacteria bacterium RIFOXYC1_FULL_42_9</name>
    <dbReference type="NCBI Taxonomy" id="1802427"/>
    <lineage>
        <taxon>Bacteria</taxon>
        <taxon>Candidatus Vebleniibacteriota</taxon>
    </lineage>
</organism>
<dbReference type="Gene3D" id="2.40.50.140">
    <property type="entry name" value="Nucleic acid-binding proteins"/>
    <property type="match status" value="1"/>
</dbReference>
<comment type="caution">
    <text evidence="1">The sequence shown here is derived from an EMBL/GenBank/DDBJ whole genome shotgun (WGS) entry which is preliminary data.</text>
</comment>
<reference evidence="1 2" key="1">
    <citation type="journal article" date="2016" name="Nat. Commun.">
        <title>Thousands of microbial genomes shed light on interconnected biogeochemical processes in an aquifer system.</title>
        <authorList>
            <person name="Anantharaman K."/>
            <person name="Brown C.T."/>
            <person name="Hug L.A."/>
            <person name="Sharon I."/>
            <person name="Castelle C.J."/>
            <person name="Probst A.J."/>
            <person name="Thomas B.C."/>
            <person name="Singh A."/>
            <person name="Wilkins M.J."/>
            <person name="Karaoz U."/>
            <person name="Brodie E.L."/>
            <person name="Williams K.H."/>
            <person name="Hubbard S.S."/>
            <person name="Banfield J.F."/>
        </authorList>
    </citation>
    <scope>NUCLEOTIDE SEQUENCE [LARGE SCALE GENOMIC DNA]</scope>
</reference>
<accession>A0A1G2Q522</accession>
<dbReference type="EMBL" id="MHTD01000048">
    <property type="protein sequence ID" value="OHA54981.1"/>
    <property type="molecule type" value="Genomic_DNA"/>
</dbReference>